<dbReference type="Pfam" id="PF02517">
    <property type="entry name" value="Rce1-like"/>
    <property type="match status" value="1"/>
</dbReference>
<evidence type="ECO:0000313" key="3">
    <source>
        <dbReference type="EMBL" id="QHT78732.1"/>
    </source>
</evidence>
<feature type="transmembrane region" description="Helical" evidence="1">
    <location>
        <begin position="24"/>
        <end position="47"/>
    </location>
</feature>
<proteinExistence type="predicted"/>
<dbReference type="AlphaFoldDB" id="A0A6C0HDM7"/>
<dbReference type="EMBL" id="MN739936">
    <property type="protein sequence ID" value="QHT78732.1"/>
    <property type="molecule type" value="Genomic_DNA"/>
</dbReference>
<keyword evidence="1" id="KW-0472">Membrane</keyword>
<evidence type="ECO:0000256" key="1">
    <source>
        <dbReference type="SAM" id="Phobius"/>
    </source>
</evidence>
<dbReference type="PANTHER" id="PTHR36435">
    <property type="entry name" value="SLR1288 PROTEIN"/>
    <property type="match status" value="1"/>
</dbReference>
<organism evidence="3">
    <name type="scientific">viral metagenome</name>
    <dbReference type="NCBI Taxonomy" id="1070528"/>
    <lineage>
        <taxon>unclassified sequences</taxon>
        <taxon>metagenomes</taxon>
        <taxon>organismal metagenomes</taxon>
    </lineage>
</organism>
<accession>A0A6C0HDM7</accession>
<dbReference type="InterPro" id="IPR052710">
    <property type="entry name" value="CAAX_protease"/>
</dbReference>
<evidence type="ECO:0000259" key="2">
    <source>
        <dbReference type="Pfam" id="PF02517"/>
    </source>
</evidence>
<keyword evidence="1" id="KW-1133">Transmembrane helix</keyword>
<feature type="transmembrane region" description="Helical" evidence="1">
    <location>
        <begin position="142"/>
        <end position="160"/>
    </location>
</feature>
<sequence length="195" mass="22001">MDCSIQELIKFDKDKPMAPFGQQLLIAMMAVIANNVIFNVIINMIPADNIDEYHEDVQQEFSNIRKKAVSPLIFGISELVNGGIYAPIVEELFFRFLLFKVIFVKVFRMNPHSANTLQAVMFGLMHMSNIVASDQQMKKTMLQTLSATIGGLIAGWSYMYTNSLLTPIMSHMINNLIATGLDSIEYSVFYTKNSN</sequence>
<dbReference type="GO" id="GO:0080120">
    <property type="term" value="P:CAAX-box protein maturation"/>
    <property type="evidence" value="ECO:0007669"/>
    <property type="project" value="UniProtKB-ARBA"/>
</dbReference>
<dbReference type="PANTHER" id="PTHR36435:SF1">
    <property type="entry name" value="CAAX AMINO TERMINAL PROTEASE FAMILY PROTEIN"/>
    <property type="match status" value="1"/>
</dbReference>
<reference evidence="3" key="1">
    <citation type="journal article" date="2020" name="Nature">
        <title>Giant virus diversity and host interactions through global metagenomics.</title>
        <authorList>
            <person name="Schulz F."/>
            <person name="Roux S."/>
            <person name="Paez-Espino D."/>
            <person name="Jungbluth S."/>
            <person name="Walsh D.A."/>
            <person name="Denef V.J."/>
            <person name="McMahon K.D."/>
            <person name="Konstantinidis K.T."/>
            <person name="Eloe-Fadrosh E.A."/>
            <person name="Kyrpides N.C."/>
            <person name="Woyke T."/>
        </authorList>
    </citation>
    <scope>NUCLEOTIDE SEQUENCE</scope>
    <source>
        <strain evidence="3">GVMAG-M-3300023179-92</strain>
    </source>
</reference>
<keyword evidence="1" id="KW-0812">Transmembrane</keyword>
<dbReference type="InterPro" id="IPR003675">
    <property type="entry name" value="Rce1/LyrA-like_dom"/>
</dbReference>
<feature type="domain" description="CAAX prenyl protease 2/Lysostaphin resistance protein A-like" evidence="2">
    <location>
        <begin position="79"/>
        <end position="177"/>
    </location>
</feature>
<name>A0A6C0HDM7_9ZZZZ</name>
<dbReference type="GO" id="GO:0004175">
    <property type="term" value="F:endopeptidase activity"/>
    <property type="evidence" value="ECO:0007669"/>
    <property type="project" value="UniProtKB-ARBA"/>
</dbReference>
<protein>
    <recommendedName>
        <fullName evidence="2">CAAX prenyl protease 2/Lysostaphin resistance protein A-like domain-containing protein</fullName>
    </recommendedName>
</protein>